<reference evidence="2" key="1">
    <citation type="journal article" date="2012" name="Nat. Biotechnol.">
        <title>Reference genome sequence of the model plant Setaria.</title>
        <authorList>
            <person name="Bennetzen J.L."/>
            <person name="Schmutz J."/>
            <person name="Wang H."/>
            <person name="Percifield R."/>
            <person name="Hawkins J."/>
            <person name="Pontaroli A.C."/>
            <person name="Estep M."/>
            <person name="Feng L."/>
            <person name="Vaughn J.N."/>
            <person name="Grimwood J."/>
            <person name="Jenkins J."/>
            <person name="Barry K."/>
            <person name="Lindquist E."/>
            <person name="Hellsten U."/>
            <person name="Deshpande S."/>
            <person name="Wang X."/>
            <person name="Wu X."/>
            <person name="Mitros T."/>
            <person name="Triplett J."/>
            <person name="Yang X."/>
            <person name="Ye C.Y."/>
            <person name="Mauro-Herrera M."/>
            <person name="Wang L."/>
            <person name="Li P."/>
            <person name="Sharma M."/>
            <person name="Sharma R."/>
            <person name="Ronald P.C."/>
            <person name="Panaud O."/>
            <person name="Kellogg E.A."/>
            <person name="Brutnell T.P."/>
            <person name="Doust A.N."/>
            <person name="Tuskan G.A."/>
            <person name="Rokhsar D."/>
            <person name="Devos K.M."/>
        </authorList>
    </citation>
    <scope>NUCLEOTIDE SEQUENCE [LARGE SCALE GENOMIC DNA]</scope>
    <source>
        <strain evidence="2">Yugu1</strain>
    </source>
</reference>
<proteinExistence type="predicted"/>
<feature type="compositionally biased region" description="Polar residues" evidence="1">
    <location>
        <begin position="194"/>
        <end position="203"/>
    </location>
</feature>
<name>A0A368R104_SETIT</name>
<sequence length="241" mass="26337">MLPTSTWNSIPETIVMLKASDTSLLNSLGKRAQPTTVSAPHSTTTSSTEGRAHLVARILYASWATCRAIWPAPRRAPPPAPHAAALLEPGPRRVGLTPARYIWPGRSISTVHTYPLEPLHQVIHKSRGPRLRHLSSGPRTRVRRPTTLLASLSLSEVGSRDGMVEQYGDRFGGARGSPPPPPNESFSPSSSPSRQLTSSTASTSKEDLSILANNCDEPHNRCGEKKTEFGRNDRCREKLWV</sequence>
<dbReference type="AlphaFoldDB" id="A0A368R104"/>
<organism evidence="2">
    <name type="scientific">Setaria italica</name>
    <name type="common">Foxtail millet</name>
    <name type="synonym">Panicum italicum</name>
    <dbReference type="NCBI Taxonomy" id="4555"/>
    <lineage>
        <taxon>Eukaryota</taxon>
        <taxon>Viridiplantae</taxon>
        <taxon>Streptophyta</taxon>
        <taxon>Embryophyta</taxon>
        <taxon>Tracheophyta</taxon>
        <taxon>Spermatophyta</taxon>
        <taxon>Magnoliopsida</taxon>
        <taxon>Liliopsida</taxon>
        <taxon>Poales</taxon>
        <taxon>Poaceae</taxon>
        <taxon>PACMAD clade</taxon>
        <taxon>Panicoideae</taxon>
        <taxon>Panicodae</taxon>
        <taxon>Paniceae</taxon>
        <taxon>Cenchrinae</taxon>
        <taxon>Setaria</taxon>
    </lineage>
</organism>
<feature type="compositionally biased region" description="Basic and acidic residues" evidence="1">
    <location>
        <begin position="216"/>
        <end position="227"/>
    </location>
</feature>
<reference evidence="2" key="2">
    <citation type="submission" date="2015-07" db="EMBL/GenBank/DDBJ databases">
        <authorList>
            <person name="Noorani M."/>
        </authorList>
    </citation>
    <scope>NUCLEOTIDE SEQUENCE</scope>
    <source>
        <strain evidence="2">Yugu1</strain>
    </source>
</reference>
<feature type="region of interest" description="Disordered" evidence="1">
    <location>
        <begin position="125"/>
        <end position="146"/>
    </location>
</feature>
<evidence type="ECO:0000256" key="1">
    <source>
        <dbReference type="SAM" id="MobiDB-lite"/>
    </source>
</evidence>
<feature type="region of interest" description="Disordered" evidence="1">
    <location>
        <begin position="164"/>
        <end position="227"/>
    </location>
</feature>
<gene>
    <name evidence="2" type="ORF">SETIT_5G031300v2</name>
</gene>
<evidence type="ECO:0000313" key="2">
    <source>
        <dbReference type="EMBL" id="RCV23764.1"/>
    </source>
</evidence>
<dbReference type="EMBL" id="CM003532">
    <property type="protein sequence ID" value="RCV23764.1"/>
    <property type="molecule type" value="Genomic_DNA"/>
</dbReference>
<feature type="compositionally biased region" description="Low complexity" evidence="1">
    <location>
        <begin position="184"/>
        <end position="193"/>
    </location>
</feature>
<protein>
    <submittedName>
        <fullName evidence="2">Uncharacterized protein</fullName>
    </submittedName>
</protein>
<accession>A0A368R104</accession>